<dbReference type="PANTHER" id="PTHR10057:SF0">
    <property type="entry name" value="TRANSLOCATOR PROTEIN"/>
    <property type="match status" value="1"/>
</dbReference>
<dbReference type="EMBL" id="JAEHOD010000012">
    <property type="protein sequence ID" value="KAG2450148.1"/>
    <property type="molecule type" value="Genomic_DNA"/>
</dbReference>
<evidence type="ECO:0000256" key="3">
    <source>
        <dbReference type="ARBA" id="ARBA00022692"/>
    </source>
</evidence>
<evidence type="ECO:0000256" key="5">
    <source>
        <dbReference type="ARBA" id="ARBA00023136"/>
    </source>
</evidence>
<dbReference type="FunFam" id="1.20.1260.100:FF:000001">
    <property type="entry name" value="translocator protein 2"/>
    <property type="match status" value="1"/>
</dbReference>
<proteinExistence type="inferred from homology"/>
<dbReference type="Proteomes" id="UP000613740">
    <property type="component" value="Unassembled WGS sequence"/>
</dbReference>
<dbReference type="InterPro" id="IPR004307">
    <property type="entry name" value="TspO_MBR"/>
</dbReference>
<gene>
    <name evidence="7" type="ORF">HYH02_000250</name>
</gene>
<dbReference type="GO" id="GO:0016020">
    <property type="term" value="C:membrane"/>
    <property type="evidence" value="ECO:0007669"/>
    <property type="project" value="UniProtKB-SubCell"/>
</dbReference>
<name>A0A835WLU6_9CHLO</name>
<dbReference type="Gene3D" id="1.20.1260.100">
    <property type="entry name" value="TspO/MBR protein"/>
    <property type="match status" value="1"/>
</dbReference>
<evidence type="ECO:0000313" key="8">
    <source>
        <dbReference type="Proteomes" id="UP000613740"/>
    </source>
</evidence>
<comment type="similarity">
    <text evidence="2">Belongs to the TspO/BZRP family.</text>
</comment>
<evidence type="ECO:0000256" key="4">
    <source>
        <dbReference type="ARBA" id="ARBA00022989"/>
    </source>
</evidence>
<protein>
    <submittedName>
        <fullName evidence="7">Uncharacterized protein</fullName>
    </submittedName>
</protein>
<dbReference type="PANTHER" id="PTHR10057">
    <property type="entry name" value="PERIPHERAL-TYPE BENZODIAZEPINE RECEPTOR"/>
    <property type="match status" value="1"/>
</dbReference>
<organism evidence="7 8">
    <name type="scientific">Chlamydomonas schloesseri</name>
    <dbReference type="NCBI Taxonomy" id="2026947"/>
    <lineage>
        <taxon>Eukaryota</taxon>
        <taxon>Viridiplantae</taxon>
        <taxon>Chlorophyta</taxon>
        <taxon>core chlorophytes</taxon>
        <taxon>Chlorophyceae</taxon>
        <taxon>CS clade</taxon>
        <taxon>Chlamydomonadales</taxon>
        <taxon>Chlamydomonadaceae</taxon>
        <taxon>Chlamydomonas</taxon>
    </lineage>
</organism>
<dbReference type="OrthoDB" id="8841220at2759"/>
<feature type="transmembrane region" description="Helical" evidence="6">
    <location>
        <begin position="121"/>
        <end position="146"/>
    </location>
</feature>
<dbReference type="InterPro" id="IPR038330">
    <property type="entry name" value="TspO/MBR-related_sf"/>
</dbReference>
<feature type="transmembrane region" description="Helical" evidence="6">
    <location>
        <begin position="56"/>
        <end position="76"/>
    </location>
</feature>
<comment type="caution">
    <text evidence="7">The sequence shown here is derived from an EMBL/GenBank/DDBJ whole genome shotgun (WGS) entry which is preliminary data.</text>
</comment>
<reference evidence="7" key="1">
    <citation type="journal article" date="2020" name="bioRxiv">
        <title>Comparative genomics of Chlamydomonas.</title>
        <authorList>
            <person name="Craig R.J."/>
            <person name="Hasan A.R."/>
            <person name="Ness R.W."/>
            <person name="Keightley P.D."/>
        </authorList>
    </citation>
    <scope>NUCLEOTIDE SEQUENCE</scope>
    <source>
        <strain evidence="7">CCAP 11/173</strain>
    </source>
</reference>
<accession>A0A835WLU6</accession>
<dbReference type="PIRSF" id="PIRSF005859">
    <property type="entry name" value="PBR"/>
    <property type="match status" value="1"/>
</dbReference>
<keyword evidence="8" id="KW-1185">Reference proteome</keyword>
<keyword evidence="4 6" id="KW-1133">Transmembrane helix</keyword>
<keyword evidence="5 6" id="KW-0472">Membrane</keyword>
<dbReference type="AlphaFoldDB" id="A0A835WLU6"/>
<evidence type="ECO:0000313" key="7">
    <source>
        <dbReference type="EMBL" id="KAG2450148.1"/>
    </source>
</evidence>
<dbReference type="GO" id="GO:0033013">
    <property type="term" value="P:tetrapyrrole metabolic process"/>
    <property type="evidence" value="ECO:0007669"/>
    <property type="project" value="UniProtKB-ARBA"/>
</dbReference>
<dbReference type="Pfam" id="PF03073">
    <property type="entry name" value="TspO_MBR"/>
    <property type="match status" value="1"/>
</dbReference>
<comment type="subcellular location">
    <subcellularLocation>
        <location evidence="1">Membrane</location>
        <topology evidence="1">Multi-pass membrane protein</topology>
    </subcellularLocation>
</comment>
<feature type="transmembrane region" description="Helical" evidence="6">
    <location>
        <begin position="15"/>
        <end position="35"/>
    </location>
</feature>
<sequence>MASRGLLELLGSGPAATAAGIAASIGVVFGVQRLVPTMDPTWYKSLKKPSWTPPNYVFPLVWIPLKTMQSVALWMVCSKAKSVSSLALPLAAFGVHMFLGNWWNVVFFGRRQLEGSLPWMYAFWASIAASAASFYPISPVAAYLMLPTQVWVTIATKLNWDIVQINKGKA</sequence>
<evidence type="ECO:0000256" key="1">
    <source>
        <dbReference type="ARBA" id="ARBA00004141"/>
    </source>
</evidence>
<evidence type="ECO:0000256" key="2">
    <source>
        <dbReference type="ARBA" id="ARBA00007524"/>
    </source>
</evidence>
<evidence type="ECO:0000256" key="6">
    <source>
        <dbReference type="SAM" id="Phobius"/>
    </source>
</evidence>
<keyword evidence="3 6" id="KW-0812">Transmembrane</keyword>
<dbReference type="CDD" id="cd15904">
    <property type="entry name" value="TSPO_MBR"/>
    <property type="match status" value="1"/>
</dbReference>
<feature type="transmembrane region" description="Helical" evidence="6">
    <location>
        <begin position="88"/>
        <end position="109"/>
    </location>
</feature>